<keyword evidence="1" id="KW-0808">Transferase</keyword>
<dbReference type="Gene3D" id="3.40.50.11190">
    <property type="match status" value="1"/>
</dbReference>
<gene>
    <name evidence="1" type="ORF">EXM22_05680</name>
</gene>
<dbReference type="Proteomes" id="UP000324209">
    <property type="component" value="Chromosome"/>
</dbReference>
<dbReference type="SUPFAM" id="SSF53335">
    <property type="entry name" value="S-adenosyl-L-methionine-dependent methyltransferases"/>
    <property type="match status" value="1"/>
</dbReference>
<dbReference type="AlphaFoldDB" id="A0A5C1QH91"/>
<dbReference type="Gene3D" id="3.40.50.2000">
    <property type="entry name" value="Glycogen Phosphorylase B"/>
    <property type="match status" value="1"/>
</dbReference>
<organism evidence="1 2">
    <name type="scientific">Oceanispirochaeta crateris</name>
    <dbReference type="NCBI Taxonomy" id="2518645"/>
    <lineage>
        <taxon>Bacteria</taxon>
        <taxon>Pseudomonadati</taxon>
        <taxon>Spirochaetota</taxon>
        <taxon>Spirochaetia</taxon>
        <taxon>Spirochaetales</taxon>
        <taxon>Spirochaetaceae</taxon>
        <taxon>Oceanispirochaeta</taxon>
    </lineage>
</organism>
<dbReference type="KEGG" id="ock:EXM22_05680"/>
<protein>
    <submittedName>
        <fullName evidence="1">Methyltransferase domain-containing protein</fullName>
    </submittedName>
</protein>
<accession>A0A5C1QH91</accession>
<dbReference type="Pfam" id="PF13489">
    <property type="entry name" value="Methyltransf_23"/>
    <property type="match status" value="1"/>
</dbReference>
<dbReference type="SUPFAM" id="SSF53756">
    <property type="entry name" value="UDP-Glycosyltransferase/glycogen phosphorylase"/>
    <property type="match status" value="1"/>
</dbReference>
<dbReference type="GO" id="GO:0008168">
    <property type="term" value="F:methyltransferase activity"/>
    <property type="evidence" value="ECO:0007669"/>
    <property type="project" value="UniProtKB-KW"/>
</dbReference>
<dbReference type="PANTHER" id="PTHR43861">
    <property type="entry name" value="TRANS-ACONITATE 2-METHYLTRANSFERASE-RELATED"/>
    <property type="match status" value="1"/>
</dbReference>
<reference evidence="1 2" key="1">
    <citation type="submission" date="2019-02" db="EMBL/GenBank/DDBJ databases">
        <title>Complete Genome Sequence and Methylome Analysis of free living Spirochaetas.</title>
        <authorList>
            <person name="Fomenkov A."/>
            <person name="Dubinina G."/>
            <person name="Leshcheva N."/>
            <person name="Mikheeva N."/>
            <person name="Grabovich M."/>
            <person name="Vincze T."/>
            <person name="Roberts R.J."/>
        </authorList>
    </citation>
    <scope>NUCLEOTIDE SEQUENCE [LARGE SCALE GENOMIC DNA]</scope>
    <source>
        <strain evidence="1 2">K2</strain>
    </source>
</reference>
<keyword evidence="2" id="KW-1185">Reference proteome</keyword>
<dbReference type="Gene3D" id="3.40.50.150">
    <property type="entry name" value="Vaccinia Virus protein VP39"/>
    <property type="match status" value="1"/>
</dbReference>
<proteinExistence type="predicted"/>
<evidence type="ECO:0000313" key="2">
    <source>
        <dbReference type="Proteomes" id="UP000324209"/>
    </source>
</evidence>
<dbReference type="OrthoDB" id="338505at2"/>
<dbReference type="CDD" id="cd02440">
    <property type="entry name" value="AdoMet_MTases"/>
    <property type="match status" value="1"/>
</dbReference>
<dbReference type="InterPro" id="IPR029063">
    <property type="entry name" value="SAM-dependent_MTases_sf"/>
</dbReference>
<name>A0A5C1QH91_9SPIO</name>
<keyword evidence="1" id="KW-0489">Methyltransferase</keyword>
<dbReference type="EMBL" id="CP036150">
    <property type="protein sequence ID" value="QEN07503.1"/>
    <property type="molecule type" value="Genomic_DNA"/>
</dbReference>
<sequence length="583" mass="67524">MINSDKILFIPSIRHGNGTGHLRRCLEWSSELKKAHYYLPSEDKESAIDLKNHPLIKKTANLVRHDSEKELKQIDWKLIVLDNRTTYDVPSVLNKIPVIAIDETGPFRQRASYVLDILPSRKRKQANNHVFSFLNFPEKIRSIRPLKKILISFGGEDPGNLSQKILDSLDKKLLENYEWSVILPHRGNTEAIPNQVQCLHYVEDLKNQLHHYDLVITSYGLTALEALASQVFVLLFNPGSYHDQLSRNFRIPYCPRGFKKNKRQLNQYLNHAIGLLNEGGESSFKSLWSKMTIKHQSLLEWLEKMTISSESCPVCGSMDRKVIGRFEFKSYFICTNCSMKYMVQFMQKSDIYSKDYFFSEYKKQYGKTYLEDFPHIQKMGEERLDRIPIKAGKILDIGCAYGPFLLKAAERGFSAWGLEISEEAVSHIQENYPQINIHQGSFENLDIHHSVFSENQFDVITMWYVIEHFDDLKSLLPKLNSLLKEGGILALSTPHASGISGQFNLQNFLKNSPEDHFTLWDRKSAVKALKLHGFRSIRFHVTGHHPERFPLILKKILTYNMRKYMSILLGWGDTFEIYAKKGK</sequence>
<evidence type="ECO:0000313" key="1">
    <source>
        <dbReference type="EMBL" id="QEN07503.1"/>
    </source>
</evidence>
<dbReference type="GO" id="GO:0032259">
    <property type="term" value="P:methylation"/>
    <property type="evidence" value="ECO:0007669"/>
    <property type="project" value="UniProtKB-KW"/>
</dbReference>
<dbReference type="RefSeq" id="WP_149485583.1">
    <property type="nucleotide sequence ID" value="NZ_CP036150.1"/>
</dbReference>